<accession>G2FJM1</accession>
<dbReference type="NCBIfam" id="TIGR00080">
    <property type="entry name" value="pimt"/>
    <property type="match status" value="1"/>
</dbReference>
<dbReference type="NCBIfam" id="NF001453">
    <property type="entry name" value="PRK00312.1"/>
    <property type="match status" value="1"/>
</dbReference>
<dbReference type="PATRIC" id="fig|1049564.3.peg.3101"/>
<dbReference type="Gene3D" id="3.40.50.150">
    <property type="entry name" value="Vaccinia Virus protein VP39"/>
    <property type="match status" value="1"/>
</dbReference>
<evidence type="ECO:0000256" key="3">
    <source>
        <dbReference type="ARBA" id="ARBA00022490"/>
    </source>
</evidence>
<name>G2FJM1_9GAMM</name>
<dbReference type="GO" id="GO:0032259">
    <property type="term" value="P:methylation"/>
    <property type="evidence" value="ECO:0007669"/>
    <property type="project" value="UniProtKB-KW"/>
</dbReference>
<gene>
    <name evidence="7" type="primary">pcm</name>
    <name evidence="8" type="synonym">pcm4</name>
    <name evidence="8" type="ORF">TevJSym_bs00070</name>
</gene>
<organism evidence="8 9">
    <name type="scientific">endosymbiont of Tevnia jerichonana</name>
    <name type="common">vent Tica</name>
    <dbReference type="NCBI Taxonomy" id="1049564"/>
    <lineage>
        <taxon>Bacteria</taxon>
        <taxon>Pseudomonadati</taxon>
        <taxon>Pseudomonadota</taxon>
        <taxon>Gammaproteobacteria</taxon>
        <taxon>sulfur-oxidizing symbionts</taxon>
    </lineage>
</organism>
<dbReference type="GO" id="GO:0004719">
    <property type="term" value="F:protein-L-isoaspartate (D-aspartate) O-methyltransferase activity"/>
    <property type="evidence" value="ECO:0007669"/>
    <property type="project" value="UniProtKB-UniRule"/>
</dbReference>
<proteinExistence type="inferred from homology"/>
<evidence type="ECO:0000256" key="1">
    <source>
        <dbReference type="ARBA" id="ARBA00004496"/>
    </source>
</evidence>
<evidence type="ECO:0000256" key="7">
    <source>
        <dbReference type="HAMAP-Rule" id="MF_00090"/>
    </source>
</evidence>
<comment type="similarity">
    <text evidence="2 7">Belongs to the methyltransferase superfamily. L-isoaspartyl/D-aspartyl protein methyltransferase family.</text>
</comment>
<sequence length="211" mass="22976">MIRDIVDETRYVGRMTGRSEISRSVLAAMERVPREQFVGPAMLQHAFDNSPLPIGSGQTISQPFIVALMTDVAAPETHDKVLEVGTGSGYQTAILAELVNQLYTVEILPEMARAARQRLDTIGYNNIHYRVGDGRNGWAEEAPFDIILVTAAAVEVPPTLIEQLRPGGRMVLPVGERYAAQELVLLEKDDQGAVSLSSLLPVAFVPLTSGH</sequence>
<dbReference type="GO" id="GO:0005737">
    <property type="term" value="C:cytoplasm"/>
    <property type="evidence" value="ECO:0007669"/>
    <property type="project" value="UniProtKB-SubCell"/>
</dbReference>
<dbReference type="EMBL" id="AFZB01000045">
    <property type="protein sequence ID" value="EGW53002.1"/>
    <property type="molecule type" value="Genomic_DNA"/>
</dbReference>
<evidence type="ECO:0000256" key="2">
    <source>
        <dbReference type="ARBA" id="ARBA00005369"/>
    </source>
</evidence>
<comment type="catalytic activity">
    <reaction evidence="7">
        <text>[protein]-L-isoaspartate + S-adenosyl-L-methionine = [protein]-L-isoaspartate alpha-methyl ester + S-adenosyl-L-homocysteine</text>
        <dbReference type="Rhea" id="RHEA:12705"/>
        <dbReference type="Rhea" id="RHEA-COMP:12143"/>
        <dbReference type="Rhea" id="RHEA-COMP:12144"/>
        <dbReference type="ChEBI" id="CHEBI:57856"/>
        <dbReference type="ChEBI" id="CHEBI:59789"/>
        <dbReference type="ChEBI" id="CHEBI:90596"/>
        <dbReference type="ChEBI" id="CHEBI:90598"/>
        <dbReference type="EC" id="2.1.1.77"/>
    </reaction>
</comment>
<keyword evidence="3 7" id="KW-0963">Cytoplasm</keyword>
<dbReference type="EC" id="2.1.1.77" evidence="7"/>
<evidence type="ECO:0000256" key="6">
    <source>
        <dbReference type="ARBA" id="ARBA00022691"/>
    </source>
</evidence>
<dbReference type="SUPFAM" id="SSF53335">
    <property type="entry name" value="S-adenosyl-L-methionine-dependent methyltransferases"/>
    <property type="match status" value="1"/>
</dbReference>
<dbReference type="CDD" id="cd02440">
    <property type="entry name" value="AdoMet_MTases"/>
    <property type="match status" value="1"/>
</dbReference>
<feature type="active site" evidence="7">
    <location>
        <position position="61"/>
    </location>
</feature>
<dbReference type="HAMAP" id="MF_00090">
    <property type="entry name" value="PIMT"/>
    <property type="match status" value="1"/>
</dbReference>
<keyword evidence="6 7" id="KW-0949">S-adenosyl-L-methionine</keyword>
<dbReference type="PANTHER" id="PTHR11579:SF0">
    <property type="entry name" value="PROTEIN-L-ISOASPARTATE(D-ASPARTATE) O-METHYLTRANSFERASE"/>
    <property type="match status" value="1"/>
</dbReference>
<dbReference type="PROSITE" id="PS01279">
    <property type="entry name" value="PCMT"/>
    <property type="match status" value="1"/>
</dbReference>
<reference evidence="8 9" key="1">
    <citation type="journal article" date="2011" name="ISME J.">
        <title>The endosymbionts of the deep-sea tubeworms Riftia pachyptila and Tevnia jerichonana share an identical physiology as revealed by proteogenomic analyses.</title>
        <authorList>
            <person name="Gardebrecht A."/>
            <person name="Markert S."/>
            <person name="Felbeck H."/>
            <person name="Thuermer A."/>
            <person name="Albrecht D."/>
            <person name="Wollherr A."/>
            <person name="Kabisch J."/>
            <person name="Lehmann R."/>
            <person name="Daniel R."/>
            <person name="Liesegang H."/>
            <person name="Hecker M."/>
            <person name="Sievert S.M."/>
            <person name="Schweder T."/>
        </authorList>
    </citation>
    <scope>NUCLEOTIDE SEQUENCE [LARGE SCALE GENOMIC DNA]</scope>
</reference>
<evidence type="ECO:0000313" key="8">
    <source>
        <dbReference type="EMBL" id="EGW53002.1"/>
    </source>
</evidence>
<keyword evidence="4 7" id="KW-0489">Methyltransferase</keyword>
<comment type="subcellular location">
    <subcellularLocation>
        <location evidence="1 7">Cytoplasm</location>
    </subcellularLocation>
</comment>
<protein>
    <recommendedName>
        <fullName evidence="7">Protein-L-isoaspartate O-methyltransferase</fullName>
        <ecNumber evidence="7">2.1.1.77</ecNumber>
    </recommendedName>
    <alternativeName>
        <fullName evidence="7">L-isoaspartyl protein carboxyl methyltransferase</fullName>
    </alternativeName>
    <alternativeName>
        <fullName evidence="7">Protein L-isoaspartyl methyltransferase</fullName>
    </alternativeName>
    <alternativeName>
        <fullName evidence="7">Protein-beta-aspartate methyltransferase</fullName>
        <shortName evidence="7">PIMT</shortName>
    </alternativeName>
</protein>
<dbReference type="FunFam" id="3.40.50.150:FF:000010">
    <property type="entry name" value="Protein-L-isoaspartate O-methyltransferase"/>
    <property type="match status" value="1"/>
</dbReference>
<dbReference type="InterPro" id="IPR000682">
    <property type="entry name" value="PCMT"/>
</dbReference>
<dbReference type="eggNOG" id="COG2518">
    <property type="taxonomic scope" value="Bacteria"/>
</dbReference>
<dbReference type="PANTHER" id="PTHR11579">
    <property type="entry name" value="PROTEIN-L-ISOASPARTATE O-METHYLTRANSFERASE"/>
    <property type="match status" value="1"/>
</dbReference>
<dbReference type="Pfam" id="PF01135">
    <property type="entry name" value="PCMT"/>
    <property type="match status" value="1"/>
</dbReference>
<evidence type="ECO:0000313" key="9">
    <source>
        <dbReference type="Proteomes" id="UP000005167"/>
    </source>
</evidence>
<evidence type="ECO:0000256" key="5">
    <source>
        <dbReference type="ARBA" id="ARBA00022679"/>
    </source>
</evidence>
<keyword evidence="5 7" id="KW-0808">Transferase</keyword>
<comment type="caution">
    <text evidence="8">The sequence shown here is derived from an EMBL/GenBank/DDBJ whole genome shotgun (WGS) entry which is preliminary data.</text>
</comment>
<dbReference type="GO" id="GO:0030091">
    <property type="term" value="P:protein repair"/>
    <property type="evidence" value="ECO:0007669"/>
    <property type="project" value="UniProtKB-UniRule"/>
</dbReference>
<dbReference type="InterPro" id="IPR029063">
    <property type="entry name" value="SAM-dependent_MTases_sf"/>
</dbReference>
<keyword evidence="9" id="KW-1185">Reference proteome</keyword>
<dbReference type="Proteomes" id="UP000005167">
    <property type="component" value="Unassembled WGS sequence"/>
</dbReference>
<evidence type="ECO:0000256" key="4">
    <source>
        <dbReference type="ARBA" id="ARBA00022603"/>
    </source>
</evidence>
<dbReference type="AlphaFoldDB" id="G2FJM1"/>
<comment type="function">
    <text evidence="7">Catalyzes the methyl esterification of L-isoaspartyl residues in peptides and proteins that result from spontaneous decomposition of normal L-aspartyl and L-asparaginyl residues. It plays a role in the repair and/or degradation of damaged proteins.</text>
</comment>